<evidence type="ECO:0000313" key="1">
    <source>
        <dbReference type="EMBL" id="VTR98626.1"/>
    </source>
</evidence>
<dbReference type="Gene3D" id="1.25.10.10">
    <property type="entry name" value="Leucine-rich Repeat Variant"/>
    <property type="match status" value="4"/>
</dbReference>
<organism evidence="1 2">
    <name type="scientific">Gemmata massiliana</name>
    <dbReference type="NCBI Taxonomy" id="1210884"/>
    <lineage>
        <taxon>Bacteria</taxon>
        <taxon>Pseudomonadati</taxon>
        <taxon>Planctomycetota</taxon>
        <taxon>Planctomycetia</taxon>
        <taxon>Gemmatales</taxon>
        <taxon>Gemmataceae</taxon>
        <taxon>Gemmata</taxon>
    </lineage>
</organism>
<dbReference type="InterPro" id="IPR011989">
    <property type="entry name" value="ARM-like"/>
</dbReference>
<gene>
    <name evidence="1" type="ORF">SOIL9_02120</name>
</gene>
<dbReference type="RefSeq" id="WP_162671651.1">
    <property type="nucleotide sequence ID" value="NZ_LR593886.1"/>
</dbReference>
<dbReference type="Pfam" id="PF13646">
    <property type="entry name" value="HEAT_2"/>
    <property type="match status" value="2"/>
</dbReference>
<proteinExistence type="predicted"/>
<dbReference type="InterPro" id="IPR016024">
    <property type="entry name" value="ARM-type_fold"/>
</dbReference>
<dbReference type="AlphaFoldDB" id="A0A6P2DBN8"/>
<sequence length="684" mass="73408">MTALLLLALCAPADPPPAPEIAPEQLTTWLRDLGDFDKRTAAHENLMKAGPKAKLLIPELIQIVRNEKYRASTDRRSVIQILGAIGPDAKDAAPALAALIKPGWVNCSPIEEDAATALARVDGPKPETTRALLLSSSKASPIVLVGSSYLNEHPEAVAGHLLAFCGDKDPVVRQKSVLVLAGAHTWGAVPLALRFDGVKRAAPALFEKMLADENPGVRLAAAYGRARVVPEQTARLIPVVLEVMCDAELRPQTTSVRVDEILRAAPDEAARALIPLLNSADPNRRWVADALESLLDSQSVRTQLETALKDAKNAHTREAAAAVLGGRYYKNALSVPALERALADPEFSVRFAAAQALIKPNDEERILPSAAVVPVLIEGLKQYDGAIRWTAARSLQVVGTIARSAAPELKRVLGDRKLEVAREAAFALAHVAPTEAADAVPVLIRALTVENGRDYFYWAAPALGEIGPLAKAAVPALSERLKDKDLHKRLAAAEAVVRIDPAQADKAVEVIMAIWKGESGPSMRDRILESLARIGSPAKSTVPVLLEYFSKATGRESQHQVGTVVALMSIDPKAAEPLVEWVREQVAKTTEDDSNSVAEQIRDLGAGAKPLLGEVIAMLGSKAPQVRRCAILTLRDIGPDAKDALPRLKELAEKDGVPVIRRMAAIAIERIEIKCPRTKSLNSL</sequence>
<keyword evidence="2" id="KW-1185">Reference proteome</keyword>
<name>A0A6P2DBN8_9BACT</name>
<dbReference type="PANTHER" id="PTHR12697:SF5">
    <property type="entry name" value="DEOXYHYPUSINE HYDROXYLASE"/>
    <property type="match status" value="1"/>
</dbReference>
<dbReference type="KEGG" id="gms:SOIL9_02120"/>
<dbReference type="EMBL" id="LR593886">
    <property type="protein sequence ID" value="VTR98626.1"/>
    <property type="molecule type" value="Genomic_DNA"/>
</dbReference>
<evidence type="ECO:0008006" key="3">
    <source>
        <dbReference type="Google" id="ProtNLM"/>
    </source>
</evidence>
<dbReference type="InterPro" id="IPR004155">
    <property type="entry name" value="PBS_lyase_HEAT"/>
</dbReference>
<dbReference type="PANTHER" id="PTHR12697">
    <property type="entry name" value="PBS LYASE HEAT-LIKE PROTEIN"/>
    <property type="match status" value="1"/>
</dbReference>
<dbReference type="SMART" id="SM00567">
    <property type="entry name" value="EZ_HEAT"/>
    <property type="match status" value="9"/>
</dbReference>
<protein>
    <recommendedName>
        <fullName evidence="3">TOG domain-containing protein</fullName>
    </recommendedName>
</protein>
<dbReference type="Proteomes" id="UP000464178">
    <property type="component" value="Chromosome"/>
</dbReference>
<accession>A0A6P2DBN8</accession>
<dbReference type="SUPFAM" id="SSF48371">
    <property type="entry name" value="ARM repeat"/>
    <property type="match status" value="1"/>
</dbReference>
<reference evidence="1 2" key="1">
    <citation type="submission" date="2019-05" db="EMBL/GenBank/DDBJ databases">
        <authorList>
            <consortium name="Science for Life Laboratories"/>
        </authorList>
    </citation>
    <scope>NUCLEOTIDE SEQUENCE [LARGE SCALE GENOMIC DNA]</scope>
    <source>
        <strain evidence="1">Soil9</strain>
    </source>
</reference>
<evidence type="ECO:0000313" key="2">
    <source>
        <dbReference type="Proteomes" id="UP000464178"/>
    </source>
</evidence>
<dbReference type="GO" id="GO:0016491">
    <property type="term" value="F:oxidoreductase activity"/>
    <property type="evidence" value="ECO:0007669"/>
    <property type="project" value="TreeGrafter"/>
</dbReference>